<sequence length="79" mass="8906">MSAFLGLLAAIAQKVLVGIAGEFLRQKRHDRAVGANTLLKAQIRSRKAIDRAKKISERRDLGAVRDRLRERARKRSTKP</sequence>
<dbReference type="AlphaFoldDB" id="A0A0M6ZXS1"/>
<proteinExistence type="predicted"/>
<dbReference type="STRING" id="388408.LAX5112_01203"/>
<gene>
    <name evidence="1" type="ORF">LAX5112_01203</name>
</gene>
<protein>
    <submittedName>
        <fullName evidence="1">Uncharacterized protein</fullName>
    </submittedName>
</protein>
<accession>A0A0M6ZXS1</accession>
<reference evidence="2" key="1">
    <citation type="submission" date="2015-07" db="EMBL/GenBank/DDBJ databases">
        <authorList>
            <person name="Rodrigo-Torres Lidia"/>
            <person name="Arahal R.David."/>
        </authorList>
    </citation>
    <scope>NUCLEOTIDE SEQUENCE [LARGE SCALE GENOMIC DNA]</scope>
    <source>
        <strain evidence="2">CECT 5112</strain>
    </source>
</reference>
<name>A0A0M6ZXS1_9HYPH</name>
<evidence type="ECO:0000313" key="1">
    <source>
        <dbReference type="EMBL" id="CTQ67077.1"/>
    </source>
</evidence>
<keyword evidence="2" id="KW-1185">Reference proteome</keyword>
<dbReference type="RefSeq" id="WP_055671042.1">
    <property type="nucleotide sequence ID" value="NZ_CXWD01000004.1"/>
</dbReference>
<dbReference type="Proteomes" id="UP000053235">
    <property type="component" value="Unassembled WGS sequence"/>
</dbReference>
<evidence type="ECO:0000313" key="2">
    <source>
        <dbReference type="Proteomes" id="UP000053235"/>
    </source>
</evidence>
<organism evidence="1 2">
    <name type="scientific">Roseibium alexandrii</name>
    <dbReference type="NCBI Taxonomy" id="388408"/>
    <lineage>
        <taxon>Bacteria</taxon>
        <taxon>Pseudomonadati</taxon>
        <taxon>Pseudomonadota</taxon>
        <taxon>Alphaproteobacteria</taxon>
        <taxon>Hyphomicrobiales</taxon>
        <taxon>Stappiaceae</taxon>
        <taxon>Roseibium</taxon>
    </lineage>
</organism>
<dbReference type="EMBL" id="CXWD01000004">
    <property type="protein sequence ID" value="CTQ67077.1"/>
    <property type="molecule type" value="Genomic_DNA"/>
</dbReference>